<dbReference type="SUPFAM" id="SSF56349">
    <property type="entry name" value="DNA breaking-rejoining enzymes"/>
    <property type="match status" value="1"/>
</dbReference>
<dbReference type="EMBL" id="ABDW01000067">
    <property type="protein sequence ID" value="EDT13280.1"/>
    <property type="molecule type" value="Genomic_DNA"/>
</dbReference>
<evidence type="ECO:0000256" key="2">
    <source>
        <dbReference type="ARBA" id="ARBA00023125"/>
    </source>
</evidence>
<feature type="domain" description="Core-binding (CB)" evidence="6">
    <location>
        <begin position="16"/>
        <end position="97"/>
    </location>
</feature>
<evidence type="ECO:0000259" key="5">
    <source>
        <dbReference type="PROSITE" id="PS51898"/>
    </source>
</evidence>
<feature type="domain" description="Tyr recombinase" evidence="5">
    <location>
        <begin position="114"/>
        <end position="296"/>
    </location>
</feature>
<dbReference type="InterPro" id="IPR002104">
    <property type="entry name" value="Integrase_catalytic"/>
</dbReference>
<dbReference type="RefSeq" id="WP_003466814.1">
    <property type="nucleotide sequence ID" value="NZ_ABDW01000067.1"/>
</dbReference>
<keyword evidence="2 4" id="KW-0238">DNA-binding</keyword>
<dbReference type="Pfam" id="PF00589">
    <property type="entry name" value="Phage_integrase"/>
    <property type="match status" value="1"/>
</dbReference>
<comment type="similarity">
    <text evidence="1">Belongs to the 'phage' integrase family.</text>
</comment>
<dbReference type="InterPro" id="IPR050090">
    <property type="entry name" value="Tyrosine_recombinase_XerCD"/>
</dbReference>
<evidence type="ECO:0000313" key="8">
    <source>
        <dbReference type="Proteomes" id="UP000005337"/>
    </source>
</evidence>
<dbReference type="AlphaFoldDB" id="B1BYE4"/>
<dbReference type="PROSITE" id="PS51900">
    <property type="entry name" value="CB"/>
    <property type="match status" value="1"/>
</dbReference>
<dbReference type="GO" id="GO:0006310">
    <property type="term" value="P:DNA recombination"/>
    <property type="evidence" value="ECO:0007669"/>
    <property type="project" value="UniProtKB-KW"/>
</dbReference>
<name>B1BYE4_CLOPF</name>
<comment type="caution">
    <text evidence="7">The sequence shown here is derived from an EMBL/GenBank/DDBJ whole genome shotgun (WGS) entry which is preliminary data.</text>
</comment>
<dbReference type="GO" id="GO:0015074">
    <property type="term" value="P:DNA integration"/>
    <property type="evidence" value="ECO:0007669"/>
    <property type="project" value="InterPro"/>
</dbReference>
<organism evidence="7 8">
    <name type="scientific">Clostridium perfringens E str. JGS1987</name>
    <dbReference type="NCBI Taxonomy" id="451755"/>
    <lineage>
        <taxon>Bacteria</taxon>
        <taxon>Bacillati</taxon>
        <taxon>Bacillota</taxon>
        <taxon>Clostridia</taxon>
        <taxon>Eubacteriales</taxon>
        <taxon>Clostridiaceae</taxon>
        <taxon>Clostridium</taxon>
    </lineage>
</organism>
<dbReference type="InterPro" id="IPR044068">
    <property type="entry name" value="CB"/>
</dbReference>
<evidence type="ECO:0000313" key="7">
    <source>
        <dbReference type="EMBL" id="EDT13280.1"/>
    </source>
</evidence>
<sequence>MVRKRIVKKTIEQFDMKISELLEEYITELQVNQCSIHTIKTYETAFKRFICDEGDLRLSEINTKVINHFKNNLKDKVSPRTINTYISHLRAVFNYAYKQEYMDKLEIKLIKVQQKVKYVPTDEEIEILLSEGRKETYSNYVCRLACMVMCTTGIRCLEFLSLNIGNFTKEYISTNHTKNRMLRYLPIPNLVSKEIRSYIKNYRKDAKQDDPLFVSVYLRRYTDKGFRKSFRDFAKKKIGHEIGTHCLRRYFITKSLNNNANPILLAKITGHHDTRMFNYYYKCNINDLIRMDSINTIADLNIDNSHKKMLRR</sequence>
<dbReference type="PANTHER" id="PTHR30349">
    <property type="entry name" value="PHAGE INTEGRASE-RELATED"/>
    <property type="match status" value="1"/>
</dbReference>
<dbReference type="InterPro" id="IPR010998">
    <property type="entry name" value="Integrase_recombinase_N"/>
</dbReference>
<evidence type="ECO:0000256" key="4">
    <source>
        <dbReference type="PROSITE-ProRule" id="PRU01248"/>
    </source>
</evidence>
<proteinExistence type="inferred from homology"/>
<dbReference type="InterPro" id="IPR013762">
    <property type="entry name" value="Integrase-like_cat_sf"/>
</dbReference>
<dbReference type="InterPro" id="IPR011010">
    <property type="entry name" value="DNA_brk_join_enz"/>
</dbReference>
<dbReference type="PANTHER" id="PTHR30349:SF41">
    <property type="entry name" value="INTEGRASE_RECOMBINASE PROTEIN MJ0367-RELATED"/>
    <property type="match status" value="1"/>
</dbReference>
<accession>B1BYE4</accession>
<reference evidence="7 8" key="1">
    <citation type="submission" date="2007-07" db="EMBL/GenBank/DDBJ databases">
        <title>Annotation of Clostridium perfringens E str. JGS1987.</title>
        <authorList>
            <person name="Paulsen I."/>
            <person name="Sebastian Y."/>
        </authorList>
    </citation>
    <scope>NUCLEOTIDE SEQUENCE [LARGE SCALE GENOMIC DNA]</scope>
    <source>
        <strain evidence="8">E str. JGS1987</strain>
    </source>
</reference>
<dbReference type="Proteomes" id="UP000005337">
    <property type="component" value="Unassembled WGS sequence"/>
</dbReference>
<dbReference type="CDD" id="cd00397">
    <property type="entry name" value="DNA_BRE_C"/>
    <property type="match status" value="1"/>
</dbReference>
<dbReference type="PROSITE" id="PS51898">
    <property type="entry name" value="TYR_RECOMBINASE"/>
    <property type="match status" value="1"/>
</dbReference>
<dbReference type="GO" id="GO:0003677">
    <property type="term" value="F:DNA binding"/>
    <property type="evidence" value="ECO:0007669"/>
    <property type="project" value="UniProtKB-UniRule"/>
</dbReference>
<protein>
    <submittedName>
        <fullName evidence="7">Site-specific recombinase, phage integrase family protein</fullName>
    </submittedName>
</protein>
<keyword evidence="3" id="KW-0233">DNA recombination</keyword>
<gene>
    <name evidence="7" type="ORF">AC3_1386</name>
</gene>
<evidence type="ECO:0000256" key="1">
    <source>
        <dbReference type="ARBA" id="ARBA00008857"/>
    </source>
</evidence>
<dbReference type="Pfam" id="PF13102">
    <property type="entry name" value="Phage_int_SAM_5"/>
    <property type="match status" value="1"/>
</dbReference>
<evidence type="ECO:0000259" key="6">
    <source>
        <dbReference type="PROSITE" id="PS51900"/>
    </source>
</evidence>
<dbReference type="InterPro" id="IPR025269">
    <property type="entry name" value="SAM-like_dom"/>
</dbReference>
<dbReference type="Gene3D" id="1.10.150.130">
    <property type="match status" value="1"/>
</dbReference>
<dbReference type="Gene3D" id="1.10.443.10">
    <property type="entry name" value="Intergrase catalytic core"/>
    <property type="match status" value="1"/>
</dbReference>
<evidence type="ECO:0000256" key="3">
    <source>
        <dbReference type="ARBA" id="ARBA00023172"/>
    </source>
</evidence>